<proteinExistence type="predicted"/>
<dbReference type="AlphaFoldDB" id="A0A2N7S544"/>
<organism evidence="1 2">
    <name type="scientific">Glutamicibacter arilaitensis</name>
    <dbReference type="NCBI Taxonomy" id="256701"/>
    <lineage>
        <taxon>Bacteria</taxon>
        <taxon>Bacillati</taxon>
        <taxon>Actinomycetota</taxon>
        <taxon>Actinomycetes</taxon>
        <taxon>Micrococcales</taxon>
        <taxon>Micrococcaceae</taxon>
        <taxon>Glutamicibacter</taxon>
    </lineage>
</organism>
<name>A0A2N7S544_9MICC</name>
<sequence length="201" mass="21390">MIGTSPAIAGEKSGKSWEAQIGTTAPLTADLSDYDNVTVTPEEERAFIEQSAKEFAELDATGGVTLPDGSFYRMDVDQLVQKLAMVEDGLSVSSSQIAAGGQIGRAAVSWDWNSFGSCVAKEMGIKAAVELAKVFAEPKVRKALKSKQWRKASSIAYERLKKISPKVAKLIIKKAANSVLPGGIVTVIAIPVGKCAIKELF</sequence>
<evidence type="ECO:0000313" key="2">
    <source>
        <dbReference type="Proteomes" id="UP000235739"/>
    </source>
</evidence>
<gene>
    <name evidence="1" type="ORF">CIK84_06880</name>
</gene>
<accession>A0A2N7S544</accession>
<protein>
    <submittedName>
        <fullName evidence="1">Uncharacterized protein</fullName>
    </submittedName>
</protein>
<dbReference type="EMBL" id="PNQX01000001">
    <property type="protein sequence ID" value="PMQ21275.1"/>
    <property type="molecule type" value="Genomic_DNA"/>
</dbReference>
<evidence type="ECO:0000313" key="1">
    <source>
        <dbReference type="EMBL" id="PMQ21275.1"/>
    </source>
</evidence>
<dbReference type="Proteomes" id="UP000235739">
    <property type="component" value="Unassembled WGS sequence"/>
</dbReference>
<reference evidence="1 2" key="1">
    <citation type="journal article" date="2017" name="Elife">
        <title>Extensive horizontal gene transfer in cheese-associated bacteria.</title>
        <authorList>
            <person name="Bonham K.S."/>
            <person name="Wolfe B.E."/>
            <person name="Dutton R.J."/>
        </authorList>
    </citation>
    <scope>NUCLEOTIDE SEQUENCE [LARGE SCALE GENOMIC DNA]</scope>
    <source>
        <strain evidence="1 2">JB182</strain>
    </source>
</reference>
<comment type="caution">
    <text evidence="1">The sequence shown here is derived from an EMBL/GenBank/DDBJ whole genome shotgun (WGS) entry which is preliminary data.</text>
</comment>